<dbReference type="SUPFAM" id="SSF51556">
    <property type="entry name" value="Metallo-dependent hydrolases"/>
    <property type="match status" value="1"/>
</dbReference>
<dbReference type="InterPro" id="IPR006330">
    <property type="entry name" value="Ado/ade_deaminase"/>
</dbReference>
<organism evidence="5 6">
    <name type="scientific">Microbulbifer salipaludis</name>
    <dbReference type="NCBI Taxonomy" id="187980"/>
    <lineage>
        <taxon>Bacteria</taxon>
        <taxon>Pseudomonadati</taxon>
        <taxon>Pseudomonadota</taxon>
        <taxon>Gammaproteobacteria</taxon>
        <taxon>Cellvibrionales</taxon>
        <taxon>Microbulbiferaceae</taxon>
        <taxon>Microbulbifer</taxon>
    </lineage>
</organism>
<protein>
    <submittedName>
        <fullName evidence="5">Adenosine deaminase</fullName>
    </submittedName>
</protein>
<dbReference type="Gene3D" id="3.20.20.140">
    <property type="entry name" value="Metal-dependent hydrolases"/>
    <property type="match status" value="1"/>
</dbReference>
<evidence type="ECO:0000256" key="2">
    <source>
        <dbReference type="ARBA" id="ARBA00022723"/>
    </source>
</evidence>
<dbReference type="InterPro" id="IPR032466">
    <property type="entry name" value="Metal_Hydrolase"/>
</dbReference>
<evidence type="ECO:0000259" key="4">
    <source>
        <dbReference type="Pfam" id="PF00962"/>
    </source>
</evidence>
<evidence type="ECO:0000313" key="6">
    <source>
        <dbReference type="Proteomes" id="UP000664293"/>
    </source>
</evidence>
<comment type="cofactor">
    <cofactor evidence="1">
        <name>Zn(2+)</name>
        <dbReference type="ChEBI" id="CHEBI:29105"/>
    </cofactor>
</comment>
<evidence type="ECO:0000256" key="3">
    <source>
        <dbReference type="ARBA" id="ARBA00022801"/>
    </source>
</evidence>
<accession>A0ABS3E285</accession>
<feature type="domain" description="Adenosine deaminase" evidence="4">
    <location>
        <begin position="136"/>
        <end position="430"/>
    </location>
</feature>
<evidence type="ECO:0000256" key="1">
    <source>
        <dbReference type="ARBA" id="ARBA00001947"/>
    </source>
</evidence>
<dbReference type="Pfam" id="PF00962">
    <property type="entry name" value="A_deaminase"/>
    <property type="match status" value="1"/>
</dbReference>
<keyword evidence="6" id="KW-1185">Reference proteome</keyword>
<keyword evidence="3" id="KW-0378">Hydrolase</keyword>
<dbReference type="Proteomes" id="UP000664293">
    <property type="component" value="Unassembled WGS sequence"/>
</dbReference>
<dbReference type="PANTHER" id="PTHR11409">
    <property type="entry name" value="ADENOSINE DEAMINASE"/>
    <property type="match status" value="1"/>
</dbReference>
<gene>
    <name evidence="5" type="ORF">JF535_00980</name>
</gene>
<dbReference type="EMBL" id="JAEKJR010000001">
    <property type="protein sequence ID" value="MBN8429412.1"/>
    <property type="molecule type" value="Genomic_DNA"/>
</dbReference>
<dbReference type="InterPro" id="IPR001365">
    <property type="entry name" value="A_deaminase_dom"/>
</dbReference>
<reference evidence="5 6" key="1">
    <citation type="submission" date="2020-12" db="EMBL/GenBank/DDBJ databases">
        <title>Oil enriched cultivation method for isolating marine PHA-producing bacteria.</title>
        <authorList>
            <person name="Zheng W."/>
            <person name="Yu S."/>
            <person name="Huang Y."/>
        </authorList>
    </citation>
    <scope>NUCLEOTIDE SEQUENCE [LARGE SCALE GENOMIC DNA]</scope>
    <source>
        <strain evidence="5 6">SN0-2</strain>
    </source>
</reference>
<dbReference type="PANTHER" id="PTHR11409:SF39">
    <property type="entry name" value="ADENOSINE DEAMINASE 2"/>
    <property type="match status" value="1"/>
</dbReference>
<comment type="caution">
    <text evidence="5">The sequence shown here is derived from an EMBL/GenBank/DDBJ whole genome shotgun (WGS) entry which is preliminary data.</text>
</comment>
<sequence>MGCLFALLGFAADAAAGPRQHWFETFKRSADDRDLYRFLYALPKGGDLHNHLTGSNFSEWWYELATDKALNGGYEYYTRVRIDNCVGYGQDMFGFAPYLLYFRNLQASSYQKLSECEQGEYKKISALNAAEKAAWMDSLRLDKQHEGREEFFQTHWQRLNELGRNPYINAEMLVKNMQAFAREGLTYLETMEGTRFYTRPDGSTFAPDEVADIFRQRLAEPDAVATGVTARMQYYLLRFIDNAEEDLEWIYRFVDANRDLFVGINMVGREDNDKGHPRRFLPTLRKLRRDIPGVPLAIHAGEVDEPNHHVRDTLLLGATRIGHGVNLIDDPDTLLLMRNSDYLVEINLISNLLLEYVDDYREHPFPEYLRMGIPVALSTDDRGMWDSNMTDEYFVAVKEFNLSWKELTSLAHNSLKHSFVDDETKQELLQDYARRLERFQKRFQRSGMQGLSDVVPRSHSFICQQYALCDFSSPVMAAH</sequence>
<evidence type="ECO:0000313" key="5">
    <source>
        <dbReference type="EMBL" id="MBN8429412.1"/>
    </source>
</evidence>
<proteinExistence type="predicted"/>
<name>A0ABS3E285_9GAMM</name>
<keyword evidence="2" id="KW-0479">Metal-binding</keyword>